<dbReference type="PANTHER" id="PTHR43649:SF12">
    <property type="entry name" value="DIACETYLCHITOBIOSE BINDING PROTEIN DASA"/>
    <property type="match status" value="1"/>
</dbReference>
<evidence type="ECO:0000313" key="2">
    <source>
        <dbReference type="EMBL" id="GGS25283.1"/>
    </source>
</evidence>
<evidence type="ECO:0000313" key="3">
    <source>
        <dbReference type="Proteomes" id="UP000620633"/>
    </source>
</evidence>
<feature type="signal peptide" evidence="1">
    <location>
        <begin position="1"/>
        <end position="21"/>
    </location>
</feature>
<dbReference type="PANTHER" id="PTHR43649">
    <property type="entry name" value="ARABINOSE-BINDING PROTEIN-RELATED"/>
    <property type="match status" value="1"/>
</dbReference>
<feature type="chain" id="PRO_5045747455" description="ABC transporter substrate-binding protein" evidence="1">
    <location>
        <begin position="22"/>
        <end position="480"/>
    </location>
</feature>
<evidence type="ECO:0000256" key="1">
    <source>
        <dbReference type="SAM" id="SignalP"/>
    </source>
</evidence>
<dbReference type="InterPro" id="IPR006059">
    <property type="entry name" value="SBP"/>
</dbReference>
<protein>
    <recommendedName>
        <fullName evidence="4">ABC transporter substrate-binding protein</fullName>
    </recommendedName>
</protein>
<dbReference type="RefSeq" id="WP_189100608.1">
    <property type="nucleotide sequence ID" value="NZ_BMQO01000005.1"/>
</dbReference>
<gene>
    <name evidence="2" type="ORF">GCM10008961_15900</name>
</gene>
<keyword evidence="1" id="KW-0732">Signal</keyword>
<reference evidence="3" key="1">
    <citation type="journal article" date="2019" name="Int. J. Syst. Evol. Microbiol.">
        <title>The Global Catalogue of Microorganisms (GCM) 10K type strain sequencing project: providing services to taxonomists for standard genome sequencing and annotation.</title>
        <authorList>
            <consortium name="The Broad Institute Genomics Platform"/>
            <consortium name="The Broad Institute Genome Sequencing Center for Infectious Disease"/>
            <person name="Wu L."/>
            <person name="Ma J."/>
        </authorList>
    </citation>
    <scope>NUCLEOTIDE SEQUENCE [LARGE SCALE GENOMIC DNA]</scope>
    <source>
        <strain evidence="3">JCM 31406</strain>
    </source>
</reference>
<dbReference type="Gene3D" id="3.40.190.10">
    <property type="entry name" value="Periplasmic binding protein-like II"/>
    <property type="match status" value="1"/>
</dbReference>
<evidence type="ECO:0008006" key="4">
    <source>
        <dbReference type="Google" id="ProtNLM"/>
    </source>
</evidence>
<dbReference type="InterPro" id="IPR050490">
    <property type="entry name" value="Bact_solute-bd_prot1"/>
</dbReference>
<name>A0ABQ2SGR8_9DEIO</name>
<comment type="caution">
    <text evidence="2">The sequence shown here is derived from an EMBL/GenBank/DDBJ whole genome shotgun (WGS) entry which is preliminary data.</text>
</comment>
<dbReference type="Pfam" id="PF01547">
    <property type="entry name" value="SBP_bac_1"/>
    <property type="match status" value="1"/>
</dbReference>
<organism evidence="2 3">
    <name type="scientific">Deinococcus knuensis</name>
    <dbReference type="NCBI Taxonomy" id="1837380"/>
    <lineage>
        <taxon>Bacteria</taxon>
        <taxon>Thermotogati</taxon>
        <taxon>Deinococcota</taxon>
        <taxon>Deinococci</taxon>
        <taxon>Deinococcales</taxon>
        <taxon>Deinococcaceae</taxon>
        <taxon>Deinococcus</taxon>
    </lineage>
</organism>
<dbReference type="SUPFAM" id="SSF53850">
    <property type="entry name" value="Periplasmic binding protein-like II"/>
    <property type="match status" value="1"/>
</dbReference>
<dbReference type="Proteomes" id="UP000620633">
    <property type="component" value="Unassembled WGS sequence"/>
</dbReference>
<dbReference type="EMBL" id="BMQO01000005">
    <property type="protein sequence ID" value="GGS25283.1"/>
    <property type="molecule type" value="Genomic_DNA"/>
</dbReference>
<sequence>MRRVLTLAALTVSLTLSTANAQKPTLRIASISLEQAELYKTLETAFNKKYPQWTIKFEVQSEDALRKTLPLAFQSGDAPDLILYTFDTSLEQMKENGWLAPISGGKPIPASFKSRWPKNTFVNGTTMLGNQIYGVPVFDNTIFGPGYLFANNAVLRDAGINPATQMPRTWKQLLSVCEKVKQRGKSCFSASFTNPTQFQRFWIPFTATAGTQGDFNYTTGRFAYADPARLRAWDLLKTMYDQKYFIPGVETTSKEASRQAFALGQAAFYPDGSWIPSVLRSMGFAKLDYSVAPIPTPDGEPRGKLTKATLPVDLQVTSQVRNKDAAWAFVQWLTDPNGAFAKGYVGGGYGFVSFANNSKLIDPNDKIISRIVSIAKNNYRVATPAPQLACSDMGKSTAYRDALADTSLPNEMSSVVEALIKGQDWKPVAQTLAEGRQKLLTANLAAERKKGLNVSLDYFKYTSWKPTTNFNFAQYPLCKP</sequence>
<accession>A0ABQ2SGR8</accession>
<keyword evidence="3" id="KW-1185">Reference proteome</keyword>
<proteinExistence type="predicted"/>